<protein>
    <submittedName>
        <fullName evidence="7">Uncharacterized protein</fullName>
    </submittedName>
</protein>
<dbReference type="AlphaFoldDB" id="A0A2N9EEP9"/>
<keyword evidence="2" id="KW-0805">Transcription regulation</keyword>
<comment type="similarity">
    <text evidence="5">Belongs to the GRAS family.</text>
</comment>
<dbReference type="EMBL" id="OIVN01000043">
    <property type="protein sequence ID" value="SPC73151.1"/>
    <property type="molecule type" value="Genomic_DNA"/>
</dbReference>
<evidence type="ECO:0000256" key="4">
    <source>
        <dbReference type="ARBA" id="ARBA00023242"/>
    </source>
</evidence>
<dbReference type="InterPro" id="IPR005202">
    <property type="entry name" value="TF_GRAS"/>
</dbReference>
<comment type="caution">
    <text evidence="5">Lacks conserved residue(s) required for the propagation of feature annotation.</text>
</comment>
<evidence type="ECO:0000256" key="5">
    <source>
        <dbReference type="PROSITE-ProRule" id="PRU01191"/>
    </source>
</evidence>
<proteinExistence type="inferred from homology"/>
<evidence type="ECO:0000256" key="1">
    <source>
        <dbReference type="ARBA" id="ARBA00004123"/>
    </source>
</evidence>
<dbReference type="Pfam" id="PF03514">
    <property type="entry name" value="GRAS"/>
    <property type="match status" value="1"/>
</dbReference>
<keyword evidence="4" id="KW-0539">Nucleus</keyword>
<accession>A0A2N9EEP9</accession>
<evidence type="ECO:0000256" key="2">
    <source>
        <dbReference type="ARBA" id="ARBA00023015"/>
    </source>
</evidence>
<gene>
    <name evidence="7" type="ORF">FSB_LOCUS1033</name>
</gene>
<comment type="subcellular location">
    <subcellularLocation>
        <location evidence="1">Nucleus</location>
    </subcellularLocation>
</comment>
<dbReference type="PROSITE" id="PS50985">
    <property type="entry name" value="GRAS"/>
    <property type="match status" value="1"/>
</dbReference>
<feature type="coiled-coil region" evidence="6">
    <location>
        <begin position="55"/>
        <end position="103"/>
    </location>
</feature>
<sequence length="461" mass="52638">MALRSLTTQVNEGSLQMSENQMFVEVFGPKHHGRVRGYGGGVTATKLWGSSSSKMNDLEKRLQESEQMRLEANAKANAKVELLEEQVIQLKDLLEERSTQMEQQAIRVEALMAQMMVYMTPREARQKEEDRTTLSENKMDDFDKLIEIARAKVYVRGQPIRRLGFYMVQGLLARKLSKGTDIYPNWAIDNAMKNENYIHIIDFKIGQGTQWISLLRRLAARPGGAPHVRITGIDDLVSEYARGEGLGAVGRQFAMISEKFNIPIEFNGVPDFAQNVTRDMLHVRPGEALAVNLAMLLHLIPDESVDVNNPRDGILRMVKSLSPKVVTLIEQESNTNTTPFYHRFVESLEYYLAMFELIDDYSRFRSDVHRINMEKNCLAVDMVNVVACEGNERVQRHELFNKWKFRLTSAGFSQYPLSTFFNCEIKKVLGSHSKHYTLPEKDGALLFGWKGRNLISASAWH</sequence>
<evidence type="ECO:0000256" key="3">
    <source>
        <dbReference type="ARBA" id="ARBA00023163"/>
    </source>
</evidence>
<evidence type="ECO:0000256" key="6">
    <source>
        <dbReference type="SAM" id="Coils"/>
    </source>
</evidence>
<name>A0A2N9EEP9_FAGSY</name>
<keyword evidence="6" id="KW-0175">Coiled coil</keyword>
<feature type="region of interest" description="Leucine repeat II (LRII)" evidence="5">
    <location>
        <begin position="248"/>
        <end position="280"/>
    </location>
</feature>
<organism evidence="7">
    <name type="scientific">Fagus sylvatica</name>
    <name type="common">Beechnut</name>
    <dbReference type="NCBI Taxonomy" id="28930"/>
    <lineage>
        <taxon>Eukaryota</taxon>
        <taxon>Viridiplantae</taxon>
        <taxon>Streptophyta</taxon>
        <taxon>Embryophyta</taxon>
        <taxon>Tracheophyta</taxon>
        <taxon>Spermatophyta</taxon>
        <taxon>Magnoliopsida</taxon>
        <taxon>eudicotyledons</taxon>
        <taxon>Gunneridae</taxon>
        <taxon>Pentapetalae</taxon>
        <taxon>rosids</taxon>
        <taxon>fabids</taxon>
        <taxon>Fagales</taxon>
        <taxon>Fagaceae</taxon>
        <taxon>Fagus</taxon>
    </lineage>
</organism>
<dbReference type="GO" id="GO:0005634">
    <property type="term" value="C:nucleus"/>
    <property type="evidence" value="ECO:0007669"/>
    <property type="project" value="UniProtKB-SubCell"/>
</dbReference>
<feature type="region of interest" description="SAW" evidence="5">
    <location>
        <begin position="387"/>
        <end position="461"/>
    </location>
</feature>
<reference evidence="7" key="1">
    <citation type="submission" date="2018-02" db="EMBL/GenBank/DDBJ databases">
        <authorList>
            <person name="Cohen D.B."/>
            <person name="Kent A.D."/>
        </authorList>
    </citation>
    <scope>NUCLEOTIDE SEQUENCE</scope>
</reference>
<feature type="short sequence motif" description="VHIID" evidence="5">
    <location>
        <begin position="198"/>
        <end position="202"/>
    </location>
</feature>
<keyword evidence="3" id="KW-0804">Transcription</keyword>
<evidence type="ECO:0000313" key="7">
    <source>
        <dbReference type="EMBL" id="SPC73151.1"/>
    </source>
</evidence>
<dbReference type="PANTHER" id="PTHR31636">
    <property type="entry name" value="OSJNBA0084A10.13 PROTEIN-RELATED"/>
    <property type="match status" value="1"/>
</dbReference>